<feature type="non-terminal residue" evidence="2">
    <location>
        <position position="83"/>
    </location>
</feature>
<feature type="transmembrane region" description="Helical" evidence="1">
    <location>
        <begin position="20"/>
        <end position="39"/>
    </location>
</feature>
<organism evidence="2">
    <name type="scientific">human gut metagenome</name>
    <dbReference type="NCBI Taxonomy" id="408170"/>
    <lineage>
        <taxon>unclassified sequences</taxon>
        <taxon>metagenomes</taxon>
        <taxon>organismal metagenomes</taxon>
    </lineage>
</organism>
<feature type="transmembrane region" description="Helical" evidence="1">
    <location>
        <begin position="51"/>
        <end position="71"/>
    </location>
</feature>
<dbReference type="AlphaFoldDB" id="K1TUN2"/>
<dbReference type="EMBL" id="AJWY01004044">
    <property type="protein sequence ID" value="EKC73508.1"/>
    <property type="molecule type" value="Genomic_DNA"/>
</dbReference>
<gene>
    <name evidence="2" type="ORF">LEA_06188</name>
</gene>
<comment type="caution">
    <text evidence="2">The sequence shown here is derived from an EMBL/GenBank/DDBJ whole genome shotgun (WGS) entry which is preliminary data.</text>
</comment>
<keyword evidence="1" id="KW-0472">Membrane</keyword>
<keyword evidence="1" id="KW-0812">Transmembrane</keyword>
<name>K1TUN2_9ZZZZ</name>
<protein>
    <submittedName>
        <fullName evidence="2">Bacteriocin ABC transporter, permease protein subunit</fullName>
    </submittedName>
</protein>
<reference evidence="2" key="1">
    <citation type="journal article" date="2013" name="Environ. Microbiol.">
        <title>Microbiota from the distal guts of lean and obese adolescents exhibit partial functional redundancy besides clear differences in community structure.</title>
        <authorList>
            <person name="Ferrer M."/>
            <person name="Ruiz A."/>
            <person name="Lanza F."/>
            <person name="Haange S.B."/>
            <person name="Oberbach A."/>
            <person name="Till H."/>
            <person name="Bargiela R."/>
            <person name="Campoy C."/>
            <person name="Segura M.T."/>
            <person name="Richter M."/>
            <person name="von Bergen M."/>
            <person name="Seifert J."/>
            <person name="Suarez A."/>
        </authorList>
    </citation>
    <scope>NUCLEOTIDE SEQUENCE</scope>
</reference>
<accession>K1TUN2</accession>
<proteinExistence type="predicted"/>
<keyword evidence="1" id="KW-1133">Transmembrane helix</keyword>
<sequence length="83" mass="9265">MIGRSLNADLRKMKGTSVILAHLLIPIITSVIFLIYYFFSPWNENMKVIAFYQAIGAGLPVLIGIFTASVMEQEQNAGDFQNL</sequence>
<evidence type="ECO:0000313" key="2">
    <source>
        <dbReference type="EMBL" id="EKC73508.1"/>
    </source>
</evidence>
<evidence type="ECO:0000256" key="1">
    <source>
        <dbReference type="SAM" id="Phobius"/>
    </source>
</evidence>